<protein>
    <submittedName>
        <fullName evidence="1">Uncharacterized protein</fullName>
    </submittedName>
</protein>
<evidence type="ECO:0000313" key="1">
    <source>
        <dbReference type="EMBL" id="ABU81418.1"/>
    </source>
</evidence>
<dbReference type="Proteomes" id="UP000000262">
    <property type="component" value="Chromosome"/>
</dbReference>
<gene>
    <name evidence="1" type="ordered locus">Igni_0234</name>
</gene>
<dbReference type="OrthoDB" id="384627at2157"/>
<dbReference type="STRING" id="453591.Igni_0234"/>
<accession>A8A916</accession>
<sequence>MEEVSLRARSKLSSELSRVLKAALGPLEASVEGNKAVIRNASDKPVFIERLSVLYYYTVNAPDGKVIRRRGEETVLERKELKPNEILNVKFDVDIAGLKAVLVVSDEVKSYEALLK</sequence>
<dbReference type="GeneID" id="5562048"/>
<dbReference type="HOGENOM" id="CLU_2091277_0_0_2"/>
<dbReference type="AlphaFoldDB" id="A8A916"/>
<reference evidence="1 2" key="1">
    <citation type="journal article" date="2008" name="Genome Biol.">
        <title>A genomic analysis of the archaeal system Ignicoccus hospitalis-Nanoarchaeum equitans.</title>
        <authorList>
            <person name="Podar M."/>
            <person name="Anderson I."/>
            <person name="Makarova K.S."/>
            <person name="Elkins J.G."/>
            <person name="Ivanova N."/>
            <person name="Wall M.A."/>
            <person name="Lykidis A."/>
            <person name="Mavromatis K."/>
            <person name="Sun H."/>
            <person name="Hudson M.E."/>
            <person name="Chen W."/>
            <person name="Deciu C."/>
            <person name="Hutchison D."/>
            <person name="Eads J.R."/>
            <person name="Anderson A."/>
            <person name="Fernandes F."/>
            <person name="Szeto E."/>
            <person name="Lapidus A."/>
            <person name="Kyrpides N.C."/>
            <person name="Saier M.H.Jr."/>
            <person name="Richardson P.M."/>
            <person name="Rachel R."/>
            <person name="Huber H."/>
            <person name="Eisen J.A."/>
            <person name="Koonin E.V."/>
            <person name="Keller M."/>
            <person name="Stetter K.O."/>
        </authorList>
    </citation>
    <scope>NUCLEOTIDE SEQUENCE [LARGE SCALE GENOMIC DNA]</scope>
    <source>
        <strain evidence="2">KIN4/I / DSM 18386 / JCM 14125</strain>
    </source>
</reference>
<dbReference type="eggNOG" id="arCOG07220">
    <property type="taxonomic scope" value="Archaea"/>
</dbReference>
<dbReference type="RefSeq" id="WP_011998270.1">
    <property type="nucleotide sequence ID" value="NC_009776.1"/>
</dbReference>
<dbReference type="EMBL" id="CP000816">
    <property type="protein sequence ID" value="ABU81418.1"/>
    <property type="molecule type" value="Genomic_DNA"/>
</dbReference>
<keyword evidence="2" id="KW-1185">Reference proteome</keyword>
<dbReference type="KEGG" id="iho:Igni_0234"/>
<evidence type="ECO:0000313" key="2">
    <source>
        <dbReference type="Proteomes" id="UP000000262"/>
    </source>
</evidence>
<organism evidence="1 2">
    <name type="scientific">Ignicoccus hospitalis (strain KIN4/I / DSM 18386 / JCM 14125)</name>
    <dbReference type="NCBI Taxonomy" id="453591"/>
    <lineage>
        <taxon>Archaea</taxon>
        <taxon>Thermoproteota</taxon>
        <taxon>Thermoprotei</taxon>
        <taxon>Desulfurococcales</taxon>
        <taxon>Desulfurococcaceae</taxon>
        <taxon>Ignicoccus</taxon>
    </lineage>
</organism>
<proteinExistence type="predicted"/>
<name>A8A916_IGNH4</name>